<evidence type="ECO:0000313" key="2">
    <source>
        <dbReference type="EMBL" id="MXP77409.1"/>
    </source>
</evidence>
<proteinExistence type="predicted"/>
<dbReference type="EMBL" id="WUQX01000001">
    <property type="protein sequence ID" value="MXP77409.1"/>
    <property type="molecule type" value="Genomic_DNA"/>
</dbReference>
<comment type="caution">
    <text evidence="2">The sequence shown here is derived from an EMBL/GenBank/DDBJ whole genome shotgun (WGS) entry which is preliminary data.</text>
</comment>
<reference evidence="2 3" key="1">
    <citation type="submission" date="2019-12" db="EMBL/GenBank/DDBJ databases">
        <title>Sporaefaciens musculi gen. nov., sp. nov., a novel bacterium isolated from the caecum of an obese mouse.</title>
        <authorList>
            <person name="Rasmussen T.S."/>
            <person name="Streidl T."/>
            <person name="Hitch T.C.A."/>
            <person name="Wortmann E."/>
            <person name="Deptula P."/>
            <person name="Hansen M."/>
            <person name="Nielsen D.S."/>
            <person name="Clavel T."/>
            <person name="Vogensen F.K."/>
        </authorList>
    </citation>
    <scope>NUCLEOTIDE SEQUENCE [LARGE SCALE GENOMIC DNA]</scope>
    <source>
        <strain evidence="2 3">WCA-9-b2</strain>
    </source>
</reference>
<accession>A0A7X3SKE6</accession>
<dbReference type="AlphaFoldDB" id="A0A7X3SKE6"/>
<dbReference type="RefSeq" id="WP_159752718.1">
    <property type="nucleotide sequence ID" value="NZ_CASSPE010000014.1"/>
</dbReference>
<organism evidence="2 3">
    <name type="scientific">Sporofaciens musculi</name>
    <dbReference type="NCBI Taxonomy" id="2681861"/>
    <lineage>
        <taxon>Bacteria</taxon>
        <taxon>Bacillati</taxon>
        <taxon>Bacillota</taxon>
        <taxon>Clostridia</taxon>
        <taxon>Lachnospirales</taxon>
        <taxon>Lachnospiraceae</taxon>
        <taxon>Sporofaciens</taxon>
    </lineage>
</organism>
<gene>
    <name evidence="2" type="ORF">GN277_19110</name>
</gene>
<name>A0A7X3SKE6_9FIRM</name>
<sequence length="114" mass="12739">MFKKKNKSVDKNEKTQAGKTTVKSKKAQTGKTTVKGAKTQTGKASVNGVKTQTVKKPAQGNEKTQDQSDKVLAKLMAIEKETRLKQVRDNVDQLEDEKIAEHIELLLKIMRSEK</sequence>
<evidence type="ECO:0000256" key="1">
    <source>
        <dbReference type="SAM" id="MobiDB-lite"/>
    </source>
</evidence>
<protein>
    <submittedName>
        <fullName evidence="2">Uncharacterized protein</fullName>
    </submittedName>
</protein>
<feature type="compositionally biased region" description="Polar residues" evidence="1">
    <location>
        <begin position="29"/>
        <end position="54"/>
    </location>
</feature>
<keyword evidence="3" id="KW-1185">Reference proteome</keyword>
<feature type="region of interest" description="Disordered" evidence="1">
    <location>
        <begin position="1"/>
        <end position="68"/>
    </location>
</feature>
<evidence type="ECO:0000313" key="3">
    <source>
        <dbReference type="Proteomes" id="UP000460412"/>
    </source>
</evidence>
<dbReference type="Proteomes" id="UP000460412">
    <property type="component" value="Unassembled WGS sequence"/>
</dbReference>
<feature type="compositionally biased region" description="Basic and acidic residues" evidence="1">
    <location>
        <begin position="7"/>
        <end position="16"/>
    </location>
</feature>